<dbReference type="Proteomes" id="UP001202922">
    <property type="component" value="Unassembled WGS sequence"/>
</dbReference>
<protein>
    <recommendedName>
        <fullName evidence="3">Transcriptional regulator, AbiEi antitoxin, Type IV TA system</fullName>
    </recommendedName>
</protein>
<evidence type="ECO:0000313" key="1">
    <source>
        <dbReference type="EMBL" id="MCH6469424.1"/>
    </source>
</evidence>
<reference evidence="1 2" key="1">
    <citation type="submission" date="2022-03" db="EMBL/GenBank/DDBJ databases">
        <title>Sinomonas sp. isolated from a soil.</title>
        <authorList>
            <person name="Han J."/>
            <person name="Kim D.-U."/>
        </authorList>
    </citation>
    <scope>NUCLEOTIDE SEQUENCE [LARGE SCALE GENOMIC DNA]</scope>
    <source>
        <strain evidence="1 2">5-5</strain>
    </source>
</reference>
<organism evidence="1 2">
    <name type="scientific">Sinomonas terrae</name>
    <dbReference type="NCBI Taxonomy" id="2908838"/>
    <lineage>
        <taxon>Bacteria</taxon>
        <taxon>Bacillati</taxon>
        <taxon>Actinomycetota</taxon>
        <taxon>Actinomycetes</taxon>
        <taxon>Micrococcales</taxon>
        <taxon>Micrococcaceae</taxon>
        <taxon>Sinomonas</taxon>
    </lineage>
</organism>
<dbReference type="EMBL" id="JAKZBV010000001">
    <property type="protein sequence ID" value="MCH6469424.1"/>
    <property type="molecule type" value="Genomic_DNA"/>
</dbReference>
<keyword evidence="2" id="KW-1185">Reference proteome</keyword>
<proteinExistence type="predicted"/>
<evidence type="ECO:0008006" key="3">
    <source>
        <dbReference type="Google" id="ProtNLM"/>
    </source>
</evidence>
<evidence type="ECO:0000313" key="2">
    <source>
        <dbReference type="Proteomes" id="UP001202922"/>
    </source>
</evidence>
<name>A0ABS9TYB8_9MICC</name>
<dbReference type="RefSeq" id="WP_241052542.1">
    <property type="nucleotide sequence ID" value="NZ_JAKZBV010000001.1"/>
</dbReference>
<accession>A0ABS9TYB8</accession>
<comment type="caution">
    <text evidence="1">The sequence shown here is derived from an EMBL/GenBank/DDBJ whole genome shotgun (WGS) entry which is preliminary data.</text>
</comment>
<gene>
    <name evidence="1" type="ORF">L0M17_05360</name>
</gene>
<sequence>MDSTTARLLVSRRWPERMVVSTQDLQDSGLDDRVLTASVRAGILERIRRGAYARADEWKALSPWIRDDYRIDAHAAGTGGRAIYSHASAARLHDFATWDVGPAVHIIGSTNSGTSHAADTVAHRLPLAENETVIARTRDGRVVRATSPVRTVLDCARTLTVERAAVIGDSALRKGVALSELEASLEESPIIRGTARAARLLRLVNGLAESAGETRTRLLLAKLGIEPPEVQLCIETHLGLYRADFGWRRYKLILEFDGRGKYFDYRPTAEVLLLERRREAALMELGWRFIRLVWADLEHPELISARLAAAFATAA</sequence>